<sequence>MPPFSVTNFSAIYSGSLRLPNIDLQFFLKCDELVCIA</sequence>
<protein>
    <submittedName>
        <fullName evidence="1">Uncharacterized protein</fullName>
    </submittedName>
</protein>
<dbReference type="AlphaFoldDB" id="A0A2G9UXD1"/>
<accession>A0A2G9UXD1</accession>
<reference evidence="1 2" key="1">
    <citation type="submission" date="2015-09" db="EMBL/GenBank/DDBJ databases">
        <title>Draft genome of the parasitic nematode Teladorsagia circumcincta isolate WARC Sus (inbred).</title>
        <authorList>
            <person name="Mitreva M."/>
        </authorList>
    </citation>
    <scope>NUCLEOTIDE SEQUENCE [LARGE SCALE GENOMIC DNA]</scope>
    <source>
        <strain evidence="1 2">S</strain>
    </source>
</reference>
<organism evidence="1 2">
    <name type="scientific">Teladorsagia circumcincta</name>
    <name type="common">Brown stomach worm</name>
    <name type="synonym">Ostertagia circumcincta</name>
    <dbReference type="NCBI Taxonomy" id="45464"/>
    <lineage>
        <taxon>Eukaryota</taxon>
        <taxon>Metazoa</taxon>
        <taxon>Ecdysozoa</taxon>
        <taxon>Nematoda</taxon>
        <taxon>Chromadorea</taxon>
        <taxon>Rhabditida</taxon>
        <taxon>Rhabditina</taxon>
        <taxon>Rhabditomorpha</taxon>
        <taxon>Strongyloidea</taxon>
        <taxon>Trichostrongylidae</taxon>
        <taxon>Teladorsagia</taxon>
    </lineage>
</organism>
<dbReference type="Proteomes" id="UP000230423">
    <property type="component" value="Unassembled WGS sequence"/>
</dbReference>
<evidence type="ECO:0000313" key="1">
    <source>
        <dbReference type="EMBL" id="PIO74891.1"/>
    </source>
</evidence>
<dbReference type="EMBL" id="KZ345205">
    <property type="protein sequence ID" value="PIO74891.1"/>
    <property type="molecule type" value="Genomic_DNA"/>
</dbReference>
<gene>
    <name evidence="1" type="ORF">TELCIR_03080</name>
</gene>
<evidence type="ECO:0000313" key="2">
    <source>
        <dbReference type="Proteomes" id="UP000230423"/>
    </source>
</evidence>
<keyword evidence="2" id="KW-1185">Reference proteome</keyword>
<proteinExistence type="predicted"/>
<name>A0A2G9UXD1_TELCI</name>